<dbReference type="EMBL" id="FUYV01000002">
    <property type="protein sequence ID" value="SKB43368.1"/>
    <property type="molecule type" value="Genomic_DNA"/>
</dbReference>
<dbReference type="KEGG" id="asx:CDL62_11755"/>
<dbReference type="EMBL" id="FUYV01000003">
    <property type="protein sequence ID" value="SKB55474.1"/>
    <property type="molecule type" value="Genomic_DNA"/>
</dbReference>
<dbReference type="AlphaFoldDB" id="A0A1T5B7Y2"/>
<dbReference type="InterPro" id="IPR024445">
    <property type="entry name" value="Tnp_ISXO2-like"/>
</dbReference>
<evidence type="ECO:0000313" key="5">
    <source>
        <dbReference type="Proteomes" id="UP000191055"/>
    </source>
</evidence>
<dbReference type="SMART" id="SM01126">
    <property type="entry name" value="DDE_Tnp_IS1595"/>
    <property type="match status" value="1"/>
</dbReference>
<evidence type="ECO:0000313" key="3">
    <source>
        <dbReference type="EMBL" id="SKB55474.1"/>
    </source>
</evidence>
<reference evidence="2 5" key="1">
    <citation type="submission" date="2017-02" db="EMBL/GenBank/DDBJ databases">
        <authorList>
            <person name="Peterson S.W."/>
        </authorList>
    </citation>
    <scope>NUCLEOTIDE SEQUENCE [LARGE SCALE GENOMIC DNA]</scope>
    <source>
        <strain evidence="2 5">DSM 24412</strain>
    </source>
</reference>
<accession>A0A1T5B7Y2</accession>
<dbReference type="KEGG" id="asx:CDL62_00605"/>
<organism evidence="2 5">
    <name type="scientific">Alkalitalea saponilacus</name>
    <dbReference type="NCBI Taxonomy" id="889453"/>
    <lineage>
        <taxon>Bacteria</taxon>
        <taxon>Pseudomonadati</taxon>
        <taxon>Bacteroidota</taxon>
        <taxon>Bacteroidia</taxon>
        <taxon>Marinilabiliales</taxon>
        <taxon>Marinilabiliaceae</taxon>
        <taxon>Alkalitalea</taxon>
    </lineage>
</organism>
<protein>
    <submittedName>
        <fullName evidence="2">ISXO2-like transposase domain-containing protein</fullName>
    </submittedName>
</protein>
<evidence type="ECO:0000259" key="1">
    <source>
        <dbReference type="SMART" id="SM01126"/>
    </source>
</evidence>
<gene>
    <name evidence="2" type="ORF">SAMN03080601_00433</name>
    <name evidence="3" type="ORF">SAMN03080601_00701</name>
    <name evidence="4" type="ORF">SAMN03080601_02354</name>
</gene>
<dbReference type="RefSeq" id="WP_079556234.1">
    <property type="nucleotide sequence ID" value="NZ_CP021904.1"/>
</dbReference>
<keyword evidence="5" id="KW-1185">Reference proteome</keyword>
<evidence type="ECO:0000313" key="4">
    <source>
        <dbReference type="EMBL" id="SKC21007.1"/>
    </source>
</evidence>
<dbReference type="OrthoDB" id="9783459at2"/>
<proteinExistence type="predicted"/>
<evidence type="ECO:0000313" key="2">
    <source>
        <dbReference type="EMBL" id="SKB43368.1"/>
    </source>
</evidence>
<dbReference type="Proteomes" id="UP000191055">
    <property type="component" value="Unassembled WGS sequence"/>
</dbReference>
<dbReference type="STRING" id="889453.SAMN03080601_00433"/>
<dbReference type="NCBIfam" id="NF033547">
    <property type="entry name" value="transpos_IS1595"/>
    <property type="match status" value="1"/>
</dbReference>
<dbReference type="EMBL" id="FUYV01000014">
    <property type="protein sequence ID" value="SKC21007.1"/>
    <property type="molecule type" value="Genomic_DNA"/>
</dbReference>
<feature type="domain" description="ISXO2-like transposase" evidence="1">
    <location>
        <begin position="133"/>
        <end position="271"/>
    </location>
</feature>
<dbReference type="Pfam" id="PF12762">
    <property type="entry name" value="DDE_Tnp_IS1595"/>
    <property type="match status" value="1"/>
</dbReference>
<name>A0A1T5B7Y2_9BACT</name>
<sequence length="299" mass="35069">MNERNKFKGVNSIKFYNAFPSENDCYRYLADVKWFENGYQCKKCNHTKYYKGVKPFSRRCMKCKYDESPTAGTMFDKCKFSLHLAFHIAFKISTKKKGMSSLELSQEFELRQKTCWEFKWKIQQAMQSSKQHTINGIAHVDEFYIGGEEEGKRGRSKGDKKLVVVALEIVEGGVGRAYAQCIDNASAASFQPFFKTYISKDTKVITDEWKGYIPLKKTYPNLEQLKSENGKSFQDIHIHIMNLKGWLRGIHHHCSKDRLQGYLDEYHFRYNRRSNMDTIFDSLIKRMVFNNPIRLQSVN</sequence>